<accession>A0A084ZPA1</accession>
<dbReference type="AlphaFoldDB" id="A0A084ZPA1"/>
<dbReference type="EMBL" id="JMTB01000117">
    <property type="protein sequence ID" value="KFB99295.1"/>
    <property type="molecule type" value="Genomic_DNA"/>
</dbReference>
<evidence type="ECO:0000313" key="2">
    <source>
        <dbReference type="Proteomes" id="UP000028630"/>
    </source>
</evidence>
<evidence type="ECO:0000313" key="1">
    <source>
        <dbReference type="EMBL" id="KFB99295.1"/>
    </source>
</evidence>
<keyword evidence="2" id="KW-1185">Reference proteome</keyword>
<name>A0A084ZPA1_9ENTR</name>
<keyword evidence="1" id="KW-0808">Transferase</keyword>
<proteinExistence type="predicted"/>
<dbReference type="Proteomes" id="UP000028630">
    <property type="component" value="Unassembled WGS sequence"/>
</dbReference>
<dbReference type="OrthoDB" id="7465087at2"/>
<dbReference type="EC" id="2.7.7.-" evidence="1"/>
<dbReference type="GO" id="GO:0016779">
    <property type="term" value="F:nucleotidyltransferase activity"/>
    <property type="evidence" value="ECO:0007669"/>
    <property type="project" value="UniProtKB-KW"/>
</dbReference>
<dbReference type="eggNOG" id="COG0358">
    <property type="taxonomic scope" value="Bacteria"/>
</dbReference>
<organism evidence="1 2">
    <name type="scientific">Trabulsiella guamensis ATCC 49490</name>
    <dbReference type="NCBI Taxonomy" id="1005994"/>
    <lineage>
        <taxon>Bacteria</taxon>
        <taxon>Pseudomonadati</taxon>
        <taxon>Pseudomonadota</taxon>
        <taxon>Gammaproteobacteria</taxon>
        <taxon>Enterobacterales</taxon>
        <taxon>Enterobacteriaceae</taxon>
        <taxon>Trabulsiella</taxon>
    </lineage>
</organism>
<dbReference type="RefSeq" id="WP_038162059.1">
    <property type="nucleotide sequence ID" value="NZ_JMTB01000117.1"/>
</dbReference>
<sequence length="96" mass="10163">MATELLACDLDAWRVSFPPGMDANDYTLISSSPESVLALQQVRWLGSVSGHGVVFSHESPSVPEVTASQQSPSSLIVAESAVSQAAMDVVVHESTY</sequence>
<reference evidence="2" key="1">
    <citation type="submission" date="2014-05" db="EMBL/GenBank/DDBJ databases">
        <title>ATOL: Assembling a taxonomically balanced genome-scale reconstruction of the evolutionary history of the Enterobacteriaceae.</title>
        <authorList>
            <person name="Plunkett G. III"/>
            <person name="Neeno-Eckwall E.C."/>
            <person name="Glasner J.D."/>
            <person name="Perna N.T."/>
        </authorList>
    </citation>
    <scope>NUCLEOTIDE SEQUENCE [LARGE SCALE GENOMIC DNA]</scope>
    <source>
        <strain evidence="2">ATCC 49490</strain>
    </source>
</reference>
<comment type="caution">
    <text evidence="1">The sequence shown here is derived from an EMBL/GenBank/DDBJ whole genome shotgun (WGS) entry which is preliminary data.</text>
</comment>
<keyword evidence="1" id="KW-0548">Nucleotidyltransferase</keyword>
<protein>
    <submittedName>
        <fullName evidence="1">Phage-related DNA primase</fullName>
        <ecNumber evidence="1">2.7.7.-</ecNumber>
    </submittedName>
</protein>
<gene>
    <name evidence="1" type="ORF">GTGU_04298</name>
</gene>